<feature type="chain" id="PRO_5036367756" description="Serine-threonine/tyrosine-protein kinase catalytic domain-containing protein" evidence="2">
    <location>
        <begin position="19"/>
        <end position="191"/>
    </location>
</feature>
<dbReference type="EMBL" id="WJEC01000661">
    <property type="protein sequence ID" value="KAF7481980.1"/>
    <property type="molecule type" value="Genomic_DNA"/>
</dbReference>
<protein>
    <recommendedName>
        <fullName evidence="6">Serine-threonine/tyrosine-protein kinase catalytic domain-containing protein</fullName>
    </recommendedName>
</protein>
<dbReference type="Proteomes" id="UP000335636">
    <property type="component" value="Unassembled WGS sequence"/>
</dbReference>
<gene>
    <name evidence="3" type="ORF">GHT09_006813</name>
    <name evidence="4" type="ORF">MONAX_5E017168</name>
</gene>
<feature type="signal peptide" evidence="2">
    <location>
        <begin position="1"/>
        <end position="18"/>
    </location>
</feature>
<dbReference type="SUPFAM" id="SSF56112">
    <property type="entry name" value="Protein kinase-like (PK-like)"/>
    <property type="match status" value="1"/>
</dbReference>
<name>A0A5E4BZH6_MARMO</name>
<proteinExistence type="predicted"/>
<keyword evidence="2" id="KW-0732">Signal</keyword>
<dbReference type="EMBL" id="CABDUW010000776">
    <property type="protein sequence ID" value="VTJ75013.1"/>
    <property type="molecule type" value="Genomic_DNA"/>
</dbReference>
<dbReference type="AlphaFoldDB" id="A0A5E4BZH6"/>
<accession>A0A5E4BZH6</accession>
<evidence type="ECO:0000313" key="5">
    <source>
        <dbReference type="Proteomes" id="UP000335636"/>
    </source>
</evidence>
<keyword evidence="5" id="KW-1185">Reference proteome</keyword>
<evidence type="ECO:0000313" key="3">
    <source>
        <dbReference type="EMBL" id="KAF7481980.1"/>
    </source>
</evidence>
<reference evidence="3" key="2">
    <citation type="submission" date="2020-08" db="EMBL/GenBank/DDBJ databases">
        <authorList>
            <person name="Shumante A."/>
            <person name="Zimin A.V."/>
            <person name="Puiu D."/>
            <person name="Salzberg S.L."/>
        </authorList>
    </citation>
    <scope>NUCLEOTIDE SEQUENCE</scope>
    <source>
        <strain evidence="3">WC2-LM</strain>
        <tissue evidence="3">Liver</tissue>
    </source>
</reference>
<evidence type="ECO:0000256" key="2">
    <source>
        <dbReference type="SAM" id="SignalP"/>
    </source>
</evidence>
<evidence type="ECO:0008006" key="6">
    <source>
        <dbReference type="Google" id="ProtNLM"/>
    </source>
</evidence>
<feature type="compositionally biased region" description="Polar residues" evidence="1">
    <location>
        <begin position="170"/>
        <end position="182"/>
    </location>
</feature>
<dbReference type="InterPro" id="IPR011009">
    <property type="entry name" value="Kinase-like_dom_sf"/>
</dbReference>
<organism evidence="4 5">
    <name type="scientific">Marmota monax</name>
    <name type="common">Woodchuck</name>
    <dbReference type="NCBI Taxonomy" id="9995"/>
    <lineage>
        <taxon>Eukaryota</taxon>
        <taxon>Metazoa</taxon>
        <taxon>Chordata</taxon>
        <taxon>Craniata</taxon>
        <taxon>Vertebrata</taxon>
        <taxon>Euteleostomi</taxon>
        <taxon>Mammalia</taxon>
        <taxon>Eutheria</taxon>
        <taxon>Euarchontoglires</taxon>
        <taxon>Glires</taxon>
        <taxon>Rodentia</taxon>
        <taxon>Sciuromorpha</taxon>
        <taxon>Sciuridae</taxon>
        <taxon>Xerinae</taxon>
        <taxon>Marmotini</taxon>
        <taxon>Marmota</taxon>
    </lineage>
</organism>
<feature type="region of interest" description="Disordered" evidence="1">
    <location>
        <begin position="111"/>
        <end position="191"/>
    </location>
</feature>
<sequence>MQVFWGTALGDLLTGLHALPWAYQPRGAGLHHCREPDGPSSGLSRACVSLEHYPGREVPRDHGGHKFLPSSRYRIMTQCWQYQPELRPNFASILERLQYCTQDPDVLNSPLPMELKPTLEDEGASSLGNRSLEGLRSPQPQDLSPENLKNWERRPLGPHLSSGLKPLKSQGLQPQNLWNPTYGSWVPRDPD</sequence>
<reference evidence="4 5" key="1">
    <citation type="submission" date="2019-04" db="EMBL/GenBank/DDBJ databases">
        <authorList>
            <person name="Alioto T."/>
            <person name="Alioto T."/>
        </authorList>
    </citation>
    <scope>NUCLEOTIDE SEQUENCE [LARGE SCALE GENOMIC DNA]</scope>
</reference>
<dbReference type="Proteomes" id="UP000662637">
    <property type="component" value="Unassembled WGS sequence"/>
</dbReference>
<evidence type="ECO:0000313" key="4">
    <source>
        <dbReference type="EMBL" id="VTJ75013.1"/>
    </source>
</evidence>
<evidence type="ECO:0000256" key="1">
    <source>
        <dbReference type="SAM" id="MobiDB-lite"/>
    </source>
</evidence>